<evidence type="ECO:0000313" key="2">
    <source>
        <dbReference type="EMBL" id="KKM90209.1"/>
    </source>
</evidence>
<evidence type="ECO:0000259" key="1">
    <source>
        <dbReference type="Pfam" id="PF12961"/>
    </source>
</evidence>
<dbReference type="Gene3D" id="2.30.130.30">
    <property type="entry name" value="Hypothetical protein"/>
    <property type="match status" value="1"/>
</dbReference>
<dbReference type="InterPro" id="IPR039440">
    <property type="entry name" value="DUF3850"/>
</dbReference>
<comment type="caution">
    <text evidence="2">The sequence shown here is derived from an EMBL/GenBank/DDBJ whole genome shotgun (WGS) entry which is preliminary data.</text>
</comment>
<accession>A0A0F9L5U2</accession>
<gene>
    <name evidence="2" type="ORF">LCGC14_1240890</name>
</gene>
<dbReference type="AlphaFoldDB" id="A0A0F9L5U2"/>
<proteinExistence type="predicted"/>
<dbReference type="Pfam" id="PF12961">
    <property type="entry name" value="DUF3850"/>
    <property type="match status" value="1"/>
</dbReference>
<protein>
    <recommendedName>
        <fullName evidence="1">DUF3850 domain-containing protein</fullName>
    </recommendedName>
</protein>
<reference evidence="2" key="1">
    <citation type="journal article" date="2015" name="Nature">
        <title>Complex archaea that bridge the gap between prokaryotes and eukaryotes.</title>
        <authorList>
            <person name="Spang A."/>
            <person name="Saw J.H."/>
            <person name="Jorgensen S.L."/>
            <person name="Zaremba-Niedzwiedzka K."/>
            <person name="Martijn J."/>
            <person name="Lind A.E."/>
            <person name="van Eijk R."/>
            <person name="Schleper C."/>
            <person name="Guy L."/>
            <person name="Ettema T.J."/>
        </authorList>
    </citation>
    <scope>NUCLEOTIDE SEQUENCE</scope>
</reference>
<feature type="domain" description="DUF3850" evidence="1">
    <location>
        <begin position="11"/>
        <end position="92"/>
    </location>
</feature>
<organism evidence="2">
    <name type="scientific">marine sediment metagenome</name>
    <dbReference type="NCBI Taxonomy" id="412755"/>
    <lineage>
        <taxon>unclassified sequences</taxon>
        <taxon>metagenomes</taxon>
        <taxon>ecological metagenomes</taxon>
    </lineage>
</organism>
<sequence length="96" mass="10786">MTSYQPKPPQELKCWPRPFREIVAGSKRADFRSIEDRKFHVGAVLRLREYIPADEGASFAGRYTGRHVDVVITHIQEGGMFGIPAGYAILSIVVVQ</sequence>
<dbReference type="EMBL" id="LAZR01006703">
    <property type="protein sequence ID" value="KKM90209.1"/>
    <property type="molecule type" value="Genomic_DNA"/>
</dbReference>
<name>A0A0F9L5U2_9ZZZZ</name>